<organism evidence="2 3">
    <name type="scientific">Schizopora paradoxa</name>
    <dbReference type="NCBI Taxonomy" id="27342"/>
    <lineage>
        <taxon>Eukaryota</taxon>
        <taxon>Fungi</taxon>
        <taxon>Dikarya</taxon>
        <taxon>Basidiomycota</taxon>
        <taxon>Agaricomycotina</taxon>
        <taxon>Agaricomycetes</taxon>
        <taxon>Hymenochaetales</taxon>
        <taxon>Schizoporaceae</taxon>
        <taxon>Schizopora</taxon>
    </lineage>
</organism>
<name>A0A0H2S1K6_9AGAM</name>
<keyword evidence="3" id="KW-1185">Reference proteome</keyword>
<accession>A0A0H2S1K6</accession>
<evidence type="ECO:0000313" key="3">
    <source>
        <dbReference type="Proteomes" id="UP000053477"/>
    </source>
</evidence>
<reference evidence="2 3" key="1">
    <citation type="submission" date="2015-04" db="EMBL/GenBank/DDBJ databases">
        <title>Complete genome sequence of Schizopora paradoxa KUC8140, a cosmopolitan wood degrader in East Asia.</title>
        <authorList>
            <consortium name="DOE Joint Genome Institute"/>
            <person name="Min B."/>
            <person name="Park H."/>
            <person name="Jang Y."/>
            <person name="Kim J.-J."/>
            <person name="Kim K.H."/>
            <person name="Pangilinan J."/>
            <person name="Lipzen A."/>
            <person name="Riley R."/>
            <person name="Grigoriev I.V."/>
            <person name="Spatafora J.W."/>
            <person name="Choi I.-G."/>
        </authorList>
    </citation>
    <scope>NUCLEOTIDE SEQUENCE [LARGE SCALE GENOMIC DNA]</scope>
    <source>
        <strain evidence="2 3">KUC8140</strain>
    </source>
</reference>
<evidence type="ECO:0000313" key="2">
    <source>
        <dbReference type="EMBL" id="KLO15653.1"/>
    </source>
</evidence>
<sequence length="192" mass="20990">MPAKGLSIESEVPATNTTHSESPNDTAEVLVSVELDSEEHHIILRATQHRSFLLSASLFSYGGRPLSVFLSPLLPLPPSHLLSEAVPPSTLSYRLLPPPLSSDRGRPPLSFSRFPPISVEGRPPFTPSSDRTFPCVLLDSILLSRRVIPPSSLSANLLPPSSSYSFPQAHFSQRSATHLQIHALPQNYQDIK</sequence>
<feature type="region of interest" description="Disordered" evidence="1">
    <location>
        <begin position="1"/>
        <end position="24"/>
    </location>
</feature>
<proteinExistence type="predicted"/>
<dbReference type="Proteomes" id="UP000053477">
    <property type="component" value="Unassembled WGS sequence"/>
</dbReference>
<dbReference type="EMBL" id="KQ085926">
    <property type="protein sequence ID" value="KLO15653.1"/>
    <property type="molecule type" value="Genomic_DNA"/>
</dbReference>
<gene>
    <name evidence="2" type="ORF">SCHPADRAFT_250354</name>
</gene>
<dbReference type="AlphaFoldDB" id="A0A0H2S1K6"/>
<dbReference type="InParanoid" id="A0A0H2S1K6"/>
<feature type="compositionally biased region" description="Polar residues" evidence="1">
    <location>
        <begin position="13"/>
        <end position="24"/>
    </location>
</feature>
<protein>
    <submittedName>
        <fullName evidence="2">Uncharacterized protein</fullName>
    </submittedName>
</protein>
<evidence type="ECO:0000256" key="1">
    <source>
        <dbReference type="SAM" id="MobiDB-lite"/>
    </source>
</evidence>